<dbReference type="GO" id="GO:0003677">
    <property type="term" value="F:DNA binding"/>
    <property type="evidence" value="ECO:0007669"/>
    <property type="project" value="InterPro"/>
</dbReference>
<dbReference type="RefSeq" id="WP_121170666.1">
    <property type="nucleotide sequence ID" value="NZ_RBIN01000001.1"/>
</dbReference>
<dbReference type="PANTHER" id="PTHR10429:SF0">
    <property type="entry name" value="DNA-3-METHYLADENINE GLYCOSYLASE"/>
    <property type="match status" value="1"/>
</dbReference>
<gene>
    <name evidence="6" type="ORF">C7446_0339</name>
</gene>
<organism evidence="6 7">
    <name type="scientific">Kushneria sinocarnis</name>
    <dbReference type="NCBI Taxonomy" id="595502"/>
    <lineage>
        <taxon>Bacteria</taxon>
        <taxon>Pseudomonadati</taxon>
        <taxon>Pseudomonadota</taxon>
        <taxon>Gammaproteobacteria</taxon>
        <taxon>Oceanospirillales</taxon>
        <taxon>Halomonadaceae</taxon>
        <taxon>Kushneria</taxon>
    </lineage>
</organism>
<comment type="similarity">
    <text evidence="1 5">Belongs to the DNA glycosylase MPG family.</text>
</comment>
<dbReference type="SUPFAM" id="SSF50486">
    <property type="entry name" value="FMT C-terminal domain-like"/>
    <property type="match status" value="1"/>
</dbReference>
<evidence type="ECO:0000313" key="7">
    <source>
        <dbReference type="Proteomes" id="UP000281975"/>
    </source>
</evidence>
<evidence type="ECO:0000256" key="3">
    <source>
        <dbReference type="ARBA" id="ARBA00022801"/>
    </source>
</evidence>
<dbReference type="Proteomes" id="UP000281975">
    <property type="component" value="Unassembled WGS sequence"/>
</dbReference>
<keyword evidence="3 5" id="KW-0378">Hydrolase</keyword>
<dbReference type="EMBL" id="RBIN01000001">
    <property type="protein sequence ID" value="RKR07527.1"/>
    <property type="molecule type" value="Genomic_DNA"/>
</dbReference>
<sequence>MPDPEFPPSPLPRSFFARDSRTVARELLGRELVHDSAEGILIARIVETEAYGDERDSACHVARGRTPRNEVLYGPPGHAYVYLVYGLHELLNVVTECDGLPGAVLLRAIVPVHGKAAMVARRNGRAGRELGNGPGKLSQALGITRAAFNRADLCSGRGLWFAAGTPAAAGEIRTGPRVGIDYADPVDRDAPWRFLLRPGQQ</sequence>
<dbReference type="NCBIfam" id="NF002003">
    <property type="entry name" value="PRK00802.1-3"/>
    <property type="match status" value="1"/>
</dbReference>
<protein>
    <recommendedName>
        <fullName evidence="5">Putative 3-methyladenine DNA glycosylase</fullName>
        <ecNumber evidence="5">3.2.2.-</ecNumber>
    </recommendedName>
</protein>
<dbReference type="GO" id="GO:0006284">
    <property type="term" value="P:base-excision repair"/>
    <property type="evidence" value="ECO:0007669"/>
    <property type="project" value="InterPro"/>
</dbReference>
<dbReference type="OrthoDB" id="9794313at2"/>
<name>A0A420X1A8_9GAMM</name>
<dbReference type="InterPro" id="IPR003180">
    <property type="entry name" value="MPG"/>
</dbReference>
<comment type="caution">
    <text evidence="6">The sequence shown here is derived from an EMBL/GenBank/DDBJ whole genome shotgun (WGS) entry which is preliminary data.</text>
</comment>
<dbReference type="HAMAP" id="MF_00527">
    <property type="entry name" value="3MGH"/>
    <property type="match status" value="1"/>
</dbReference>
<dbReference type="InterPro" id="IPR011034">
    <property type="entry name" value="Formyl_transferase-like_C_sf"/>
</dbReference>
<evidence type="ECO:0000313" key="6">
    <source>
        <dbReference type="EMBL" id="RKR07527.1"/>
    </source>
</evidence>
<dbReference type="EC" id="3.2.2.-" evidence="5"/>
<dbReference type="FunFam" id="3.10.300.10:FF:000001">
    <property type="entry name" value="Putative 3-methyladenine DNA glycosylase"/>
    <property type="match status" value="1"/>
</dbReference>
<keyword evidence="2 5" id="KW-0227">DNA damage</keyword>
<evidence type="ECO:0000256" key="1">
    <source>
        <dbReference type="ARBA" id="ARBA00009232"/>
    </source>
</evidence>
<dbReference type="AlphaFoldDB" id="A0A420X1A8"/>
<dbReference type="InterPro" id="IPR036995">
    <property type="entry name" value="MPG_sf"/>
</dbReference>
<dbReference type="PANTHER" id="PTHR10429">
    <property type="entry name" value="DNA-3-METHYLADENINE GLYCOSYLASE"/>
    <property type="match status" value="1"/>
</dbReference>
<keyword evidence="7" id="KW-1185">Reference proteome</keyword>
<accession>A0A420X1A8</accession>
<dbReference type="GO" id="GO:0003905">
    <property type="term" value="F:alkylbase DNA N-glycosylase activity"/>
    <property type="evidence" value="ECO:0007669"/>
    <property type="project" value="InterPro"/>
</dbReference>
<dbReference type="NCBIfam" id="TIGR00567">
    <property type="entry name" value="3mg"/>
    <property type="match status" value="1"/>
</dbReference>
<keyword evidence="4 5" id="KW-0234">DNA repair</keyword>
<reference evidence="6 7" key="1">
    <citation type="submission" date="2018-10" db="EMBL/GenBank/DDBJ databases">
        <title>Genomic Encyclopedia of Type Strains, Phase IV (KMG-IV): sequencing the most valuable type-strain genomes for metagenomic binning, comparative biology and taxonomic classification.</title>
        <authorList>
            <person name="Goeker M."/>
        </authorList>
    </citation>
    <scope>NUCLEOTIDE SEQUENCE [LARGE SCALE GENOMIC DNA]</scope>
    <source>
        <strain evidence="6 7">DSM 23229</strain>
    </source>
</reference>
<evidence type="ECO:0000256" key="4">
    <source>
        <dbReference type="ARBA" id="ARBA00023204"/>
    </source>
</evidence>
<proteinExistence type="inferred from homology"/>
<dbReference type="CDD" id="cd00540">
    <property type="entry name" value="AAG"/>
    <property type="match status" value="1"/>
</dbReference>
<evidence type="ECO:0000256" key="2">
    <source>
        <dbReference type="ARBA" id="ARBA00022763"/>
    </source>
</evidence>
<dbReference type="Pfam" id="PF02245">
    <property type="entry name" value="Pur_DNA_glyco"/>
    <property type="match status" value="1"/>
</dbReference>
<evidence type="ECO:0000256" key="5">
    <source>
        <dbReference type="HAMAP-Rule" id="MF_00527"/>
    </source>
</evidence>
<dbReference type="Gene3D" id="3.10.300.10">
    <property type="entry name" value="Methylpurine-DNA glycosylase (MPG)"/>
    <property type="match status" value="1"/>
</dbReference>